<organism evidence="1">
    <name type="scientific">Nothobranchius kadleci</name>
    <name type="common">African annual killifish</name>
    <dbReference type="NCBI Taxonomy" id="1051664"/>
    <lineage>
        <taxon>Eukaryota</taxon>
        <taxon>Metazoa</taxon>
        <taxon>Chordata</taxon>
        <taxon>Craniata</taxon>
        <taxon>Vertebrata</taxon>
        <taxon>Euteleostomi</taxon>
        <taxon>Actinopterygii</taxon>
        <taxon>Neopterygii</taxon>
        <taxon>Teleostei</taxon>
        <taxon>Neoteleostei</taxon>
        <taxon>Acanthomorphata</taxon>
        <taxon>Ovalentaria</taxon>
        <taxon>Atherinomorphae</taxon>
        <taxon>Cyprinodontiformes</taxon>
        <taxon>Nothobranchiidae</taxon>
        <taxon>Nothobranchius</taxon>
    </lineage>
</organism>
<protein>
    <submittedName>
        <fullName evidence="1">Uncharacterized protein</fullName>
    </submittedName>
</protein>
<evidence type="ECO:0000313" key="1">
    <source>
        <dbReference type="EMBL" id="SBP80337.1"/>
    </source>
</evidence>
<dbReference type="EMBL" id="HADZ01016396">
    <property type="protein sequence ID" value="SBP80337.1"/>
    <property type="molecule type" value="Transcribed_RNA"/>
</dbReference>
<accession>A0A1A8CKM6</accession>
<sequence length="120" mass="13521">MLTENFVLVVQINAEFKRITTLPLQSRFLSQLDILSGSGEFSPQTFPAITWIFISKPDLPPHPDRPALPPLTSLGFWIHADVAHPSPGYPPKLWISAPTTQPRSCAQHHRHVWRCTFSSP</sequence>
<reference evidence="1" key="2">
    <citation type="submission" date="2016-06" db="EMBL/GenBank/DDBJ databases">
        <title>The genome of a short-lived fish provides insights into sex chromosome evolution and the genetic control of aging.</title>
        <authorList>
            <person name="Reichwald K."/>
            <person name="Felder M."/>
            <person name="Petzold A."/>
            <person name="Koch P."/>
            <person name="Groth M."/>
            <person name="Platzer M."/>
        </authorList>
    </citation>
    <scope>NUCLEOTIDE SEQUENCE</scope>
    <source>
        <tissue evidence="1">Brain</tissue>
    </source>
</reference>
<proteinExistence type="predicted"/>
<reference evidence="1" key="1">
    <citation type="submission" date="2016-05" db="EMBL/GenBank/DDBJ databases">
        <authorList>
            <person name="Lavstsen T."/>
            <person name="Jespersen J.S."/>
        </authorList>
    </citation>
    <scope>NUCLEOTIDE SEQUENCE</scope>
    <source>
        <tissue evidence="1">Brain</tissue>
    </source>
</reference>
<name>A0A1A8CKM6_NOTKA</name>
<dbReference type="AlphaFoldDB" id="A0A1A8CKM6"/>
<gene>
    <name evidence="1" type="primary">Nfu_g_1_004919</name>
</gene>